<feature type="compositionally biased region" description="Basic residues" evidence="1">
    <location>
        <begin position="111"/>
        <end position="147"/>
    </location>
</feature>
<feature type="compositionally biased region" description="Basic residues" evidence="1">
    <location>
        <begin position="1"/>
        <end position="26"/>
    </location>
</feature>
<accession>A0A9W4H517</accession>
<reference evidence="2" key="1">
    <citation type="submission" date="2021-06" db="EMBL/GenBank/DDBJ databases">
        <authorList>
            <person name="Arsene-Ploetze F."/>
        </authorList>
    </citation>
    <scope>NUCLEOTIDE SEQUENCE</scope>
    <source>
        <strain evidence="2">SBRY1</strain>
    </source>
</reference>
<proteinExistence type="predicted"/>
<evidence type="ECO:0000313" key="3">
    <source>
        <dbReference type="Proteomes" id="UP001153328"/>
    </source>
</evidence>
<feature type="compositionally biased region" description="Basic residues" evidence="1">
    <location>
        <begin position="73"/>
        <end position="82"/>
    </location>
</feature>
<comment type="caution">
    <text evidence="2">The sequence shown here is derived from an EMBL/GenBank/DDBJ whole genome shotgun (WGS) entry which is preliminary data.</text>
</comment>
<feature type="compositionally biased region" description="Basic residues" evidence="1">
    <location>
        <begin position="45"/>
        <end position="66"/>
    </location>
</feature>
<dbReference type="Proteomes" id="UP001153328">
    <property type="component" value="Unassembled WGS sequence"/>
</dbReference>
<gene>
    <name evidence="2" type="ORF">SBRY_50601</name>
</gene>
<protein>
    <submittedName>
        <fullName evidence="2">Uncharacterized protein</fullName>
    </submittedName>
</protein>
<dbReference type="EMBL" id="CAJVAX010000019">
    <property type="protein sequence ID" value="CAG7651384.1"/>
    <property type="molecule type" value="Genomic_DNA"/>
</dbReference>
<evidence type="ECO:0000313" key="2">
    <source>
        <dbReference type="EMBL" id="CAG7651384.1"/>
    </source>
</evidence>
<organism evidence="2 3">
    <name type="scientific">Actinacidiphila bryophytorum</name>
    <dbReference type="NCBI Taxonomy" id="1436133"/>
    <lineage>
        <taxon>Bacteria</taxon>
        <taxon>Bacillati</taxon>
        <taxon>Actinomycetota</taxon>
        <taxon>Actinomycetes</taxon>
        <taxon>Kitasatosporales</taxon>
        <taxon>Streptomycetaceae</taxon>
        <taxon>Actinacidiphila</taxon>
    </lineage>
</organism>
<feature type="region of interest" description="Disordered" evidence="1">
    <location>
        <begin position="262"/>
        <end position="284"/>
    </location>
</feature>
<feature type="compositionally biased region" description="Basic residues" evidence="1">
    <location>
        <begin position="185"/>
        <end position="200"/>
    </location>
</feature>
<feature type="compositionally biased region" description="Basic residues" evidence="1">
    <location>
        <begin position="165"/>
        <end position="177"/>
    </location>
</feature>
<name>A0A9W4H517_9ACTN</name>
<dbReference type="AlphaFoldDB" id="A0A9W4H517"/>
<sequence length="333" mass="37351">MGQRRTGRHGRRRPLRPRPGGHRTRPAGRAGGQRRPPGRQPARARMGRQRPRGSRPRHPRPPRGGRRPPDRPAHRHQHRHVHPTVNHRLPGVVRTHRPGTGLRGLPGARPVCRRRRRRPLTRPTRPARRRLRALRPQRHRPARRRPPLRPAGPGRPAAGLLQREHRLRRNRTAHHHPVPQTAPDRHRRGAVAHRRDRGRRTGTPGAAGDADRADHQDVLATPPAPHDRQRAAHPGQGRGLGRVVEVPPAPRRLARTLAALSESSEQAHYEDDPPPCNRTHQTPRGPPCGRTALLPKHGLEPSLRIAEVATGCFVCTLRNPAARVCHNATASFL</sequence>
<evidence type="ECO:0000256" key="1">
    <source>
        <dbReference type="SAM" id="MobiDB-lite"/>
    </source>
</evidence>
<feature type="compositionally biased region" description="Low complexity" evidence="1">
    <location>
        <begin position="151"/>
        <end position="161"/>
    </location>
</feature>
<keyword evidence="3" id="KW-1185">Reference proteome</keyword>
<feature type="region of interest" description="Disordered" evidence="1">
    <location>
        <begin position="1"/>
        <end position="243"/>
    </location>
</feature>